<dbReference type="Gene3D" id="3.20.20.80">
    <property type="entry name" value="Glycosidases"/>
    <property type="match status" value="1"/>
</dbReference>
<dbReference type="Proteomes" id="UP001620295">
    <property type="component" value="Unassembled WGS sequence"/>
</dbReference>
<feature type="domain" description="CBM6" evidence="2">
    <location>
        <begin position="466"/>
        <end position="612"/>
    </location>
</feature>
<dbReference type="RefSeq" id="WP_404746958.1">
    <property type="nucleotide sequence ID" value="NZ_JBJDQH010000007.1"/>
</dbReference>
<sequence length="897" mass="95898">MRPRRSSRTVSAGATAITALAALLALPGATGTARAAEPEQLTIDLATDTGAFHGGASGSLYGIYGDGVPSRNVLEGMHLRTVSTKAQDGPQHPGADALEVLPPFVESGGKDVYIYMTDIYRGFPYQWPGADGPARLADFKEKIKKQVQQALTMGDYKDHVVYVPFNEPEGNMFGTGEWSYDKTSWLSDPQAYFQAWKEVYRLIKGLDPNARIAGPNTSVLYDQVKGFLQYAKANDVVPDVMTWHELSSPAAVRTNVARYRQMEKEVGVGPLPINVNEYGHNYHLSVPGQVVQWVSAIEESKIDADLAYWNIDGNLNDSAVEANKGNGQWWLFNAYGQMSGHTVQVTAPHPNQQYTLQGVATLDEGKRQSRTLFGGKSGDANVVFKNIDPKLFGGTVHATVQEIPWTGQVGDSAQPLRLADRELAVAADGSVTLPMTGMNEMSAYQVVLSPGGNGGVPAEPSVGWRKTYEAESAAYTGGGYSKNGPEGTPSNVGGFATSGAYNVGGLRTGSDGVLAFDVEVPRDGTYDLSTFANSYNLYDRVKEQGPTNVFLRVDGKDPQELRLPLGYKWVVWGHTDTTVKLTAGKHRITLAASDPDLGVTKGDAIIDKIDLSLRDAHVTAPAIYEAEYATLSGARPGYAHPGVSGPGAVPLAKGASATFWVHSPTDGESTVLVDHLGGGRASLSLNGEKLDVPEVGGGKKGTDNVRMFLSAGINKITVTGTSRELILDRLRVAPSSGTLVTKAYEAESGAPTGAAKVTEAYTFASGGKAVTGIGAGKANALTVDVVAERSGRHALTIRYSNAEQAPATHYNPDPIARHADLSVGGGPVRRILFPTTFHFNNFWDLTVPVTLKKGTNRLTFTADELPDFNGDTYNQYDQRSPYAPVIDQVAITPLVQD</sequence>
<dbReference type="InterPro" id="IPR017853">
    <property type="entry name" value="GH"/>
</dbReference>
<dbReference type="PROSITE" id="PS51175">
    <property type="entry name" value="CBM6"/>
    <property type="match status" value="2"/>
</dbReference>
<dbReference type="InterPro" id="IPR008979">
    <property type="entry name" value="Galactose-bd-like_sf"/>
</dbReference>
<evidence type="ECO:0000313" key="3">
    <source>
        <dbReference type="EMBL" id="MFK4267667.1"/>
    </source>
</evidence>
<reference evidence="3 4" key="1">
    <citation type="submission" date="2024-11" db="EMBL/GenBank/DDBJ databases">
        <title>The Natural Products Discovery Center: Release of the First 8490 Sequenced Strains for Exploring Actinobacteria Biosynthetic Diversity.</title>
        <authorList>
            <person name="Kalkreuter E."/>
            <person name="Kautsar S.A."/>
            <person name="Yang D."/>
            <person name="Bader C.D."/>
            <person name="Teijaro C.N."/>
            <person name="Fluegel L."/>
            <person name="Davis C.M."/>
            <person name="Simpson J.R."/>
            <person name="Lauterbach L."/>
            <person name="Steele A.D."/>
            <person name="Gui C."/>
            <person name="Meng S."/>
            <person name="Li G."/>
            <person name="Viehrig K."/>
            <person name="Ye F."/>
            <person name="Su P."/>
            <person name="Kiefer A.F."/>
            <person name="Nichols A."/>
            <person name="Cepeda A.J."/>
            <person name="Yan W."/>
            <person name="Fan B."/>
            <person name="Jiang Y."/>
            <person name="Adhikari A."/>
            <person name="Zheng C.-J."/>
            <person name="Schuster L."/>
            <person name="Cowan T.M."/>
            <person name="Smanski M.J."/>
            <person name="Chevrette M.G."/>
            <person name="De Carvalho L.P.S."/>
            <person name="Shen B."/>
        </authorList>
    </citation>
    <scope>NUCLEOTIDE SEQUENCE [LARGE SCALE GENOMIC DNA]</scope>
    <source>
        <strain evidence="3 4">NPDC020863</strain>
    </source>
</reference>
<feature type="signal peptide" evidence="1">
    <location>
        <begin position="1"/>
        <end position="35"/>
    </location>
</feature>
<gene>
    <name evidence="3" type="ORF">ACI2L5_22430</name>
</gene>
<feature type="chain" id="PRO_5045499269" evidence="1">
    <location>
        <begin position="36"/>
        <end position="897"/>
    </location>
</feature>
<comment type="caution">
    <text evidence="3">The sequence shown here is derived from an EMBL/GenBank/DDBJ whole genome shotgun (WGS) entry which is preliminary data.</text>
</comment>
<dbReference type="SUPFAM" id="SSF51445">
    <property type="entry name" value="(Trans)glycosidases"/>
    <property type="match status" value="1"/>
</dbReference>
<evidence type="ECO:0000313" key="4">
    <source>
        <dbReference type="Proteomes" id="UP001620295"/>
    </source>
</evidence>
<dbReference type="SUPFAM" id="SSF49785">
    <property type="entry name" value="Galactose-binding domain-like"/>
    <property type="match status" value="2"/>
</dbReference>
<evidence type="ECO:0000259" key="2">
    <source>
        <dbReference type="PROSITE" id="PS51175"/>
    </source>
</evidence>
<keyword evidence="1" id="KW-0732">Signal</keyword>
<accession>A0ABW8LP46</accession>
<dbReference type="Gene3D" id="2.60.120.260">
    <property type="entry name" value="Galactose-binding domain-like"/>
    <property type="match status" value="3"/>
</dbReference>
<dbReference type="EMBL" id="JBJDQH010000007">
    <property type="protein sequence ID" value="MFK4267667.1"/>
    <property type="molecule type" value="Genomic_DNA"/>
</dbReference>
<name>A0ABW8LP46_9ACTN</name>
<proteinExistence type="predicted"/>
<dbReference type="InterPro" id="IPR005084">
    <property type="entry name" value="CBM6"/>
</dbReference>
<dbReference type="CDD" id="cd04081">
    <property type="entry name" value="CBM35_galactosidase-like"/>
    <property type="match status" value="1"/>
</dbReference>
<feature type="domain" description="CBM6" evidence="2">
    <location>
        <begin position="742"/>
        <end position="892"/>
    </location>
</feature>
<keyword evidence="4" id="KW-1185">Reference proteome</keyword>
<evidence type="ECO:0000256" key="1">
    <source>
        <dbReference type="SAM" id="SignalP"/>
    </source>
</evidence>
<protein>
    <submittedName>
        <fullName evidence="3">Cellulosome protein</fullName>
    </submittedName>
</protein>
<organism evidence="3 4">
    <name type="scientific">Streptomyces milbemycinicus</name>
    <dbReference type="NCBI Taxonomy" id="476552"/>
    <lineage>
        <taxon>Bacteria</taxon>
        <taxon>Bacillati</taxon>
        <taxon>Actinomycetota</taxon>
        <taxon>Actinomycetes</taxon>
        <taxon>Kitasatosporales</taxon>
        <taxon>Streptomycetaceae</taxon>
        <taxon>Streptomyces</taxon>
    </lineage>
</organism>